<evidence type="ECO:0000256" key="7">
    <source>
        <dbReference type="ARBA" id="ARBA00022490"/>
    </source>
</evidence>
<evidence type="ECO:0000256" key="5">
    <source>
        <dbReference type="ARBA" id="ARBA00017322"/>
    </source>
</evidence>
<evidence type="ECO:0000259" key="19">
    <source>
        <dbReference type="PROSITE" id="PS50109"/>
    </source>
</evidence>
<dbReference type="InterPro" id="IPR004358">
    <property type="entry name" value="Sig_transdc_His_kin-like_C"/>
</dbReference>
<dbReference type="SUPFAM" id="SSF55874">
    <property type="entry name" value="ATPase domain of HSP90 chaperone/DNA topoisomerase II/histidine kinase"/>
    <property type="match status" value="1"/>
</dbReference>
<dbReference type="Proteomes" id="UP000199391">
    <property type="component" value="Unassembled WGS sequence"/>
</dbReference>
<evidence type="ECO:0000256" key="3">
    <source>
        <dbReference type="ARBA" id="ARBA00004496"/>
    </source>
</evidence>
<dbReference type="PRINTS" id="PR00344">
    <property type="entry name" value="BCTRLSENSOR"/>
</dbReference>
<evidence type="ECO:0000256" key="18">
    <source>
        <dbReference type="ARBA" id="ARBA00030800"/>
    </source>
</evidence>
<organism evidence="20 21">
    <name type="scientific">Pseudoduganella namucuonensis</name>
    <dbReference type="NCBI Taxonomy" id="1035707"/>
    <lineage>
        <taxon>Bacteria</taxon>
        <taxon>Pseudomonadati</taxon>
        <taxon>Pseudomonadota</taxon>
        <taxon>Betaproteobacteria</taxon>
        <taxon>Burkholderiales</taxon>
        <taxon>Oxalobacteraceae</taxon>
        <taxon>Telluria group</taxon>
        <taxon>Pseudoduganella</taxon>
    </lineage>
</organism>
<evidence type="ECO:0000256" key="17">
    <source>
        <dbReference type="ARBA" id="ARBA00024827"/>
    </source>
</evidence>
<keyword evidence="14" id="KW-0408">Iron</keyword>
<dbReference type="AlphaFoldDB" id="A0A1I7M5L0"/>
<evidence type="ECO:0000256" key="6">
    <source>
        <dbReference type="ARBA" id="ARBA00022485"/>
    </source>
</evidence>
<dbReference type="InterPro" id="IPR011712">
    <property type="entry name" value="Sig_transdc_His_kin_sub3_dim/P"/>
</dbReference>
<dbReference type="Pfam" id="PF02518">
    <property type="entry name" value="HATPase_c"/>
    <property type="match status" value="1"/>
</dbReference>
<evidence type="ECO:0000256" key="2">
    <source>
        <dbReference type="ARBA" id="ARBA00001966"/>
    </source>
</evidence>
<evidence type="ECO:0000256" key="10">
    <source>
        <dbReference type="ARBA" id="ARBA00022723"/>
    </source>
</evidence>
<dbReference type="EC" id="2.7.13.3" evidence="4"/>
<gene>
    <name evidence="20" type="ORF">SAMN05216552_106111</name>
</gene>
<protein>
    <recommendedName>
        <fullName evidence="5">Oxygen sensor histidine kinase NreB</fullName>
        <ecNumber evidence="4">2.7.13.3</ecNumber>
    </recommendedName>
    <alternativeName>
        <fullName evidence="18">Nitrogen regulation protein B</fullName>
    </alternativeName>
</protein>
<comment type="subcellular location">
    <subcellularLocation>
        <location evidence="3">Cytoplasm</location>
    </subcellularLocation>
</comment>
<keyword evidence="6" id="KW-0004">4Fe-4S</keyword>
<evidence type="ECO:0000256" key="4">
    <source>
        <dbReference type="ARBA" id="ARBA00012438"/>
    </source>
</evidence>
<keyword evidence="15" id="KW-0902">Two-component regulatory system</keyword>
<keyword evidence="12 20" id="KW-0418">Kinase</keyword>
<comment type="catalytic activity">
    <reaction evidence="1">
        <text>ATP + protein L-histidine = ADP + protein N-phospho-L-histidine.</text>
        <dbReference type="EC" id="2.7.13.3"/>
    </reaction>
</comment>
<keyword evidence="16" id="KW-0411">Iron-sulfur</keyword>
<keyword evidence="9" id="KW-0808">Transferase</keyword>
<dbReference type="EMBL" id="FPBO01000061">
    <property type="protein sequence ID" value="SFV17234.1"/>
    <property type="molecule type" value="Genomic_DNA"/>
</dbReference>
<evidence type="ECO:0000313" key="21">
    <source>
        <dbReference type="Proteomes" id="UP000199391"/>
    </source>
</evidence>
<comment type="cofactor">
    <cofactor evidence="2">
        <name>[4Fe-4S] cluster</name>
        <dbReference type="ChEBI" id="CHEBI:49883"/>
    </cofactor>
</comment>
<dbReference type="InterPro" id="IPR036890">
    <property type="entry name" value="HATPase_C_sf"/>
</dbReference>
<keyword evidence="21" id="KW-1185">Reference proteome</keyword>
<evidence type="ECO:0000256" key="16">
    <source>
        <dbReference type="ARBA" id="ARBA00023014"/>
    </source>
</evidence>
<evidence type="ECO:0000313" key="20">
    <source>
        <dbReference type="EMBL" id="SFV17234.1"/>
    </source>
</evidence>
<feature type="domain" description="Histidine kinase" evidence="19">
    <location>
        <begin position="156"/>
        <end position="243"/>
    </location>
</feature>
<dbReference type="STRING" id="1035707.SAMN05216552_106111"/>
<evidence type="ECO:0000256" key="15">
    <source>
        <dbReference type="ARBA" id="ARBA00023012"/>
    </source>
</evidence>
<dbReference type="GO" id="GO:0051539">
    <property type="term" value="F:4 iron, 4 sulfur cluster binding"/>
    <property type="evidence" value="ECO:0007669"/>
    <property type="project" value="UniProtKB-KW"/>
</dbReference>
<dbReference type="PANTHER" id="PTHR24421">
    <property type="entry name" value="NITRATE/NITRITE SENSOR PROTEIN NARX-RELATED"/>
    <property type="match status" value="1"/>
</dbReference>
<dbReference type="GO" id="GO:0016020">
    <property type="term" value="C:membrane"/>
    <property type="evidence" value="ECO:0007669"/>
    <property type="project" value="InterPro"/>
</dbReference>
<dbReference type="InterPro" id="IPR005467">
    <property type="entry name" value="His_kinase_dom"/>
</dbReference>
<dbReference type="GO" id="GO:0046872">
    <property type="term" value="F:metal ion binding"/>
    <property type="evidence" value="ECO:0007669"/>
    <property type="project" value="UniProtKB-KW"/>
</dbReference>
<keyword evidence="10" id="KW-0479">Metal-binding</keyword>
<proteinExistence type="predicted"/>
<keyword evidence="13" id="KW-0067">ATP-binding</keyword>
<sequence length="262" mass="28023">MTAIYIEVLSGCSIAFAALSAGLSWRCRDQARRLRRAEAGREALLLEERHRIACDIHDDLGQNLLTLKLDTAALLRTPGLPPQAEQHLQGMLVHTDATVRSMRTVINGLRPVALENGLHSAVERQLYEFTRVNGIGCQLEDALYCSDAACPADVTVLRVLQESLSNIARHADATEVKIALCRNASELRLTVYDNGGGLPGGPLRRGWGLLGMQRRVAAAGGCMALASNPGQGTALTISIPTVPATNPTLSAANQPGFARNQA</sequence>
<evidence type="ECO:0000256" key="11">
    <source>
        <dbReference type="ARBA" id="ARBA00022741"/>
    </source>
</evidence>
<reference evidence="21" key="1">
    <citation type="submission" date="2016-10" db="EMBL/GenBank/DDBJ databases">
        <authorList>
            <person name="Varghese N."/>
            <person name="Submissions S."/>
        </authorList>
    </citation>
    <scope>NUCLEOTIDE SEQUENCE [LARGE SCALE GENOMIC DNA]</scope>
    <source>
        <strain evidence="21">CGMCC 1.11014</strain>
    </source>
</reference>
<keyword evidence="11" id="KW-0547">Nucleotide-binding</keyword>
<dbReference type="GO" id="GO:0046983">
    <property type="term" value="F:protein dimerization activity"/>
    <property type="evidence" value="ECO:0007669"/>
    <property type="project" value="InterPro"/>
</dbReference>
<dbReference type="Gene3D" id="1.20.5.1930">
    <property type="match status" value="1"/>
</dbReference>
<keyword evidence="8" id="KW-0597">Phosphoprotein</keyword>
<evidence type="ECO:0000256" key="13">
    <source>
        <dbReference type="ARBA" id="ARBA00022840"/>
    </source>
</evidence>
<dbReference type="GO" id="GO:0005737">
    <property type="term" value="C:cytoplasm"/>
    <property type="evidence" value="ECO:0007669"/>
    <property type="project" value="UniProtKB-SubCell"/>
</dbReference>
<evidence type="ECO:0000256" key="14">
    <source>
        <dbReference type="ARBA" id="ARBA00023004"/>
    </source>
</evidence>
<dbReference type="RefSeq" id="WP_093561275.1">
    <property type="nucleotide sequence ID" value="NZ_FPBO01000061.1"/>
</dbReference>
<accession>A0A1I7M5L0</accession>
<evidence type="ECO:0000256" key="8">
    <source>
        <dbReference type="ARBA" id="ARBA00022553"/>
    </source>
</evidence>
<comment type="function">
    <text evidence="17">Member of the two-component regulatory system NreB/NreC involved in the control of dissimilatory nitrate/nitrite reduction in response to oxygen. NreB functions as a direct oxygen sensor histidine kinase which is autophosphorylated, in the absence of oxygen, probably at the conserved histidine residue, and transfers its phosphate group probably to a conserved aspartate residue of NreC. NreB/NreC activates the expression of the nitrate (narGHJI) and nitrite (nir) reductase operons, as well as the putative nitrate transporter gene narT.</text>
</comment>
<evidence type="ECO:0000256" key="1">
    <source>
        <dbReference type="ARBA" id="ARBA00000085"/>
    </source>
</evidence>
<dbReference type="Pfam" id="PF07730">
    <property type="entry name" value="HisKA_3"/>
    <property type="match status" value="1"/>
</dbReference>
<dbReference type="OrthoDB" id="9782588at2"/>
<name>A0A1I7M5L0_9BURK</name>
<dbReference type="InterPro" id="IPR050482">
    <property type="entry name" value="Sensor_HK_TwoCompSys"/>
</dbReference>
<evidence type="ECO:0000256" key="12">
    <source>
        <dbReference type="ARBA" id="ARBA00022777"/>
    </source>
</evidence>
<dbReference type="InterPro" id="IPR003594">
    <property type="entry name" value="HATPase_dom"/>
</dbReference>
<dbReference type="CDD" id="cd16917">
    <property type="entry name" value="HATPase_UhpB-NarQ-NarX-like"/>
    <property type="match status" value="1"/>
</dbReference>
<keyword evidence="7" id="KW-0963">Cytoplasm</keyword>
<dbReference type="GO" id="GO:0000155">
    <property type="term" value="F:phosphorelay sensor kinase activity"/>
    <property type="evidence" value="ECO:0007669"/>
    <property type="project" value="InterPro"/>
</dbReference>
<dbReference type="PANTHER" id="PTHR24421:SF10">
    <property type="entry name" value="NITRATE_NITRITE SENSOR PROTEIN NARQ"/>
    <property type="match status" value="1"/>
</dbReference>
<dbReference type="GO" id="GO:0005524">
    <property type="term" value="F:ATP binding"/>
    <property type="evidence" value="ECO:0007669"/>
    <property type="project" value="UniProtKB-KW"/>
</dbReference>
<dbReference type="Gene3D" id="3.30.565.10">
    <property type="entry name" value="Histidine kinase-like ATPase, C-terminal domain"/>
    <property type="match status" value="1"/>
</dbReference>
<dbReference type="PROSITE" id="PS50109">
    <property type="entry name" value="HIS_KIN"/>
    <property type="match status" value="1"/>
</dbReference>
<evidence type="ECO:0000256" key="9">
    <source>
        <dbReference type="ARBA" id="ARBA00022679"/>
    </source>
</evidence>